<accession>A0A917XVJ0</accession>
<evidence type="ECO:0000256" key="1">
    <source>
        <dbReference type="ARBA" id="ARBA00004651"/>
    </source>
</evidence>
<feature type="transmembrane region" description="Helical" evidence="10">
    <location>
        <begin position="320"/>
        <end position="348"/>
    </location>
</feature>
<keyword evidence="4" id="KW-1003">Cell membrane</keyword>
<organism evidence="11 12">
    <name type="scientific">Oceanobacillus indicireducens</name>
    <dbReference type="NCBI Taxonomy" id="1004261"/>
    <lineage>
        <taxon>Bacteria</taxon>
        <taxon>Bacillati</taxon>
        <taxon>Bacillota</taxon>
        <taxon>Bacilli</taxon>
        <taxon>Bacillales</taxon>
        <taxon>Bacillaceae</taxon>
        <taxon>Oceanobacillus</taxon>
    </lineage>
</organism>
<keyword evidence="8 10" id="KW-0472">Membrane</keyword>
<keyword evidence="12" id="KW-1185">Reference proteome</keyword>
<comment type="caution">
    <text evidence="11">The sequence shown here is derived from an EMBL/GenBank/DDBJ whole genome shotgun (WGS) entry which is preliminary data.</text>
</comment>
<feature type="transmembrane region" description="Helical" evidence="10">
    <location>
        <begin position="395"/>
        <end position="419"/>
    </location>
</feature>
<feature type="transmembrane region" description="Helical" evidence="10">
    <location>
        <begin position="464"/>
        <end position="485"/>
    </location>
</feature>
<dbReference type="InterPro" id="IPR038377">
    <property type="entry name" value="Na/Glc_symporter_sf"/>
</dbReference>
<dbReference type="Proteomes" id="UP000624041">
    <property type="component" value="Unassembled WGS sequence"/>
</dbReference>
<dbReference type="PANTHER" id="PTHR48086">
    <property type="entry name" value="SODIUM/PROLINE SYMPORTER-RELATED"/>
    <property type="match status" value="1"/>
</dbReference>
<feature type="transmembrane region" description="Helical" evidence="10">
    <location>
        <begin position="6"/>
        <end position="24"/>
    </location>
</feature>
<comment type="similarity">
    <text evidence="2 9">Belongs to the sodium:solute symporter (SSF) (TC 2.A.21) family.</text>
</comment>
<name>A0A917XVJ0_9BACI</name>
<sequence>MNLTYFLFFICIVVCTLIITYWAAKRSVTTNIFYTAAGSLTGFQNGMAIAGDFISAASFLGIVGTIAFSGYDGFLYSIGFLVSYLVVLFLIAEPVHRLGKYSLGDVICSRFPGSSMRLIMAFGAFTISILYMIPQLVASGFLLRLLLDIDYSVSVLVIGSLMTIYVMFGGMIATSWVQIVKTIVLMSGTFLLSLIVLSNYNWNVPAIISDVKERSPLGEYFFHPGHLFDSPIELISLQLALILGTAGLPHILIRLFTVKNTFEVRRSLLSATWIIGTFYLMTLILGLGTIAFLGYEALAATDSTGNLAAPLLAQAVGGDFLLAFISAVAFTTIVAVVAGLVISATTAFSHDIYHMIWKKGKSTEKEQLYAARWTALAIGLLSTVFALRLETMNVTFLVSMTFIVAASSIFPVLLFTIYWKRFNRTGVVAGMFCGLIASLLLLVLGPHIMDTENGLIARDAIIPLYNPGIIAIPIGFLGAFLGAFLSGGQAKKEASYYAFFKKAQTGSRSRSDAS</sequence>
<comment type="subcellular location">
    <subcellularLocation>
        <location evidence="1">Cell membrane</location>
        <topology evidence="1">Multi-pass membrane protein</topology>
    </subcellularLocation>
</comment>
<reference evidence="11" key="2">
    <citation type="submission" date="2020-09" db="EMBL/GenBank/DDBJ databases">
        <authorList>
            <person name="Sun Q."/>
            <person name="Ohkuma M."/>
        </authorList>
    </citation>
    <scope>NUCLEOTIDE SEQUENCE</scope>
    <source>
        <strain evidence="11">JCM 17251</strain>
    </source>
</reference>
<dbReference type="GO" id="GO:0006847">
    <property type="term" value="P:plasma membrane acetate transport"/>
    <property type="evidence" value="ECO:0007669"/>
    <property type="project" value="TreeGrafter"/>
</dbReference>
<feature type="transmembrane region" description="Helical" evidence="10">
    <location>
        <begin position="74"/>
        <end position="95"/>
    </location>
</feature>
<dbReference type="NCBIfam" id="TIGR00813">
    <property type="entry name" value="sss"/>
    <property type="match status" value="1"/>
</dbReference>
<evidence type="ECO:0000256" key="4">
    <source>
        <dbReference type="ARBA" id="ARBA00022475"/>
    </source>
</evidence>
<evidence type="ECO:0000256" key="6">
    <source>
        <dbReference type="ARBA" id="ARBA00022847"/>
    </source>
</evidence>
<proteinExistence type="inferred from homology"/>
<dbReference type="PANTHER" id="PTHR48086:SF6">
    <property type="entry name" value="CATION_ACETATE SYMPORTER ACTP"/>
    <property type="match status" value="1"/>
</dbReference>
<evidence type="ECO:0000256" key="3">
    <source>
        <dbReference type="ARBA" id="ARBA00022448"/>
    </source>
</evidence>
<keyword evidence="7 10" id="KW-1133">Transmembrane helix</keyword>
<keyword evidence="6" id="KW-0769">Symport</keyword>
<dbReference type="AlphaFoldDB" id="A0A917XVJ0"/>
<feature type="transmembrane region" description="Helical" evidence="10">
    <location>
        <begin position="268"/>
        <end position="295"/>
    </location>
</feature>
<evidence type="ECO:0000313" key="12">
    <source>
        <dbReference type="Proteomes" id="UP000624041"/>
    </source>
</evidence>
<feature type="transmembrane region" description="Helical" evidence="10">
    <location>
        <begin position="426"/>
        <end position="444"/>
    </location>
</feature>
<evidence type="ECO:0000313" key="11">
    <source>
        <dbReference type="EMBL" id="GGN54151.1"/>
    </source>
</evidence>
<feature type="transmembrane region" description="Helical" evidence="10">
    <location>
        <begin position="153"/>
        <end position="176"/>
    </location>
</feature>
<evidence type="ECO:0000256" key="5">
    <source>
        <dbReference type="ARBA" id="ARBA00022692"/>
    </source>
</evidence>
<keyword evidence="3" id="KW-0813">Transport</keyword>
<dbReference type="RefSeq" id="WP_188856395.1">
    <property type="nucleotide sequence ID" value="NZ_BMOS01000006.1"/>
</dbReference>
<feature type="transmembrane region" description="Helical" evidence="10">
    <location>
        <begin position="369"/>
        <end position="389"/>
    </location>
</feature>
<evidence type="ECO:0000256" key="9">
    <source>
        <dbReference type="RuleBase" id="RU362091"/>
    </source>
</evidence>
<feature type="transmembrane region" description="Helical" evidence="10">
    <location>
        <begin position="116"/>
        <end position="133"/>
    </location>
</feature>
<dbReference type="GO" id="GO:0005886">
    <property type="term" value="C:plasma membrane"/>
    <property type="evidence" value="ECO:0007669"/>
    <property type="project" value="UniProtKB-SubCell"/>
</dbReference>
<gene>
    <name evidence="11" type="primary">ywcA</name>
    <name evidence="11" type="ORF">GCM10007971_11480</name>
</gene>
<protein>
    <submittedName>
        <fullName evidence="11">Symporter YwcA</fullName>
    </submittedName>
</protein>
<evidence type="ECO:0000256" key="10">
    <source>
        <dbReference type="SAM" id="Phobius"/>
    </source>
</evidence>
<reference evidence="11" key="1">
    <citation type="journal article" date="2014" name="Int. J. Syst. Evol. Microbiol.">
        <title>Complete genome sequence of Corynebacterium casei LMG S-19264T (=DSM 44701T), isolated from a smear-ripened cheese.</title>
        <authorList>
            <consortium name="US DOE Joint Genome Institute (JGI-PGF)"/>
            <person name="Walter F."/>
            <person name="Albersmeier A."/>
            <person name="Kalinowski J."/>
            <person name="Ruckert C."/>
        </authorList>
    </citation>
    <scope>NUCLEOTIDE SEQUENCE</scope>
    <source>
        <strain evidence="11">JCM 17251</strain>
    </source>
</reference>
<evidence type="ECO:0000256" key="7">
    <source>
        <dbReference type="ARBA" id="ARBA00022989"/>
    </source>
</evidence>
<dbReference type="CDD" id="cd11480">
    <property type="entry name" value="SLC5sbd_u4"/>
    <property type="match status" value="1"/>
</dbReference>
<dbReference type="Pfam" id="PF00474">
    <property type="entry name" value="SSF"/>
    <property type="match status" value="1"/>
</dbReference>
<dbReference type="PROSITE" id="PS50283">
    <property type="entry name" value="NA_SOLUT_SYMP_3"/>
    <property type="match status" value="1"/>
</dbReference>
<dbReference type="GO" id="GO:0015293">
    <property type="term" value="F:symporter activity"/>
    <property type="evidence" value="ECO:0007669"/>
    <property type="project" value="UniProtKB-KW"/>
</dbReference>
<feature type="transmembrane region" description="Helical" evidence="10">
    <location>
        <begin position="45"/>
        <end position="68"/>
    </location>
</feature>
<feature type="transmembrane region" description="Helical" evidence="10">
    <location>
        <begin position="235"/>
        <end position="256"/>
    </location>
</feature>
<keyword evidence="5 10" id="KW-0812">Transmembrane</keyword>
<dbReference type="InterPro" id="IPR050277">
    <property type="entry name" value="Sodium:Solute_Symporter"/>
</dbReference>
<dbReference type="InterPro" id="IPR001734">
    <property type="entry name" value="Na/solute_symporter"/>
</dbReference>
<evidence type="ECO:0000256" key="2">
    <source>
        <dbReference type="ARBA" id="ARBA00006434"/>
    </source>
</evidence>
<dbReference type="Gene3D" id="1.20.1730.10">
    <property type="entry name" value="Sodium/glucose cotransporter"/>
    <property type="match status" value="1"/>
</dbReference>
<dbReference type="EMBL" id="BMOS01000006">
    <property type="protein sequence ID" value="GGN54151.1"/>
    <property type="molecule type" value="Genomic_DNA"/>
</dbReference>
<dbReference type="GO" id="GO:0015123">
    <property type="term" value="F:acetate transmembrane transporter activity"/>
    <property type="evidence" value="ECO:0007669"/>
    <property type="project" value="TreeGrafter"/>
</dbReference>
<evidence type="ECO:0000256" key="8">
    <source>
        <dbReference type="ARBA" id="ARBA00023136"/>
    </source>
</evidence>